<dbReference type="GO" id="GO:0015074">
    <property type="term" value="P:DNA integration"/>
    <property type="evidence" value="ECO:0007669"/>
    <property type="project" value="InterPro"/>
</dbReference>
<comment type="caution">
    <text evidence="2">The sequence shown here is derived from an EMBL/GenBank/DDBJ whole genome shotgun (WGS) entry which is preliminary data.</text>
</comment>
<evidence type="ECO:0000259" key="1">
    <source>
        <dbReference type="PROSITE" id="PS50994"/>
    </source>
</evidence>
<dbReference type="RefSeq" id="WP_123253924.1">
    <property type="nucleotide sequence ID" value="NZ_RBED01000045.1"/>
</dbReference>
<dbReference type="EMBL" id="RBED01000045">
    <property type="protein sequence ID" value="RNL59154.1"/>
    <property type="molecule type" value="Genomic_DNA"/>
</dbReference>
<dbReference type="SUPFAM" id="SSF53098">
    <property type="entry name" value="Ribonuclease H-like"/>
    <property type="match status" value="1"/>
</dbReference>
<dbReference type="Gene3D" id="3.30.420.10">
    <property type="entry name" value="Ribonuclease H-like superfamily/Ribonuclease H"/>
    <property type="match status" value="1"/>
</dbReference>
<name>A0A3N0C8B4_9MICC</name>
<proteinExistence type="predicted"/>
<dbReference type="Proteomes" id="UP000273807">
    <property type="component" value="Unassembled WGS sequence"/>
</dbReference>
<dbReference type="OrthoDB" id="52928at2"/>
<dbReference type="InterPro" id="IPR012337">
    <property type="entry name" value="RNaseH-like_sf"/>
</dbReference>
<dbReference type="GO" id="GO:0003676">
    <property type="term" value="F:nucleic acid binding"/>
    <property type="evidence" value="ECO:0007669"/>
    <property type="project" value="InterPro"/>
</dbReference>
<dbReference type="InterPro" id="IPR009057">
    <property type="entry name" value="Homeodomain-like_sf"/>
</dbReference>
<dbReference type="SUPFAM" id="SSF46689">
    <property type="entry name" value="Homeodomain-like"/>
    <property type="match status" value="1"/>
</dbReference>
<organism evidence="2 3">
    <name type="scientific">Arthrobacter oryzae</name>
    <dbReference type="NCBI Taxonomy" id="409290"/>
    <lineage>
        <taxon>Bacteria</taxon>
        <taxon>Bacillati</taxon>
        <taxon>Actinomycetota</taxon>
        <taxon>Actinomycetes</taxon>
        <taxon>Micrococcales</taxon>
        <taxon>Micrococcaceae</taxon>
        <taxon>Arthrobacter</taxon>
    </lineage>
</organism>
<dbReference type="AlphaFoldDB" id="A0A3N0C8B4"/>
<reference evidence="2 3" key="1">
    <citation type="submission" date="2018-10" db="EMBL/GenBank/DDBJ databases">
        <title>Genome sequencing of Arthrobacter oryzae TNB02.</title>
        <authorList>
            <person name="Cho Y.-J."/>
            <person name="Cho A."/>
            <person name="Kim O.-S."/>
        </authorList>
    </citation>
    <scope>NUCLEOTIDE SEQUENCE [LARGE SCALE GENOMIC DNA]</scope>
    <source>
        <strain evidence="2 3">TNB02</strain>
    </source>
</reference>
<dbReference type="InterPro" id="IPR036397">
    <property type="entry name" value="RNaseH_sf"/>
</dbReference>
<accession>A0A3N0C8B4</accession>
<feature type="domain" description="Integrase catalytic" evidence="1">
    <location>
        <begin position="144"/>
        <end position="239"/>
    </location>
</feature>
<evidence type="ECO:0000313" key="2">
    <source>
        <dbReference type="EMBL" id="RNL59154.1"/>
    </source>
</evidence>
<protein>
    <submittedName>
        <fullName evidence="2">Transposase</fullName>
    </submittedName>
</protein>
<dbReference type="InterPro" id="IPR001584">
    <property type="entry name" value="Integrase_cat-core"/>
</dbReference>
<evidence type="ECO:0000313" key="3">
    <source>
        <dbReference type="Proteomes" id="UP000273807"/>
    </source>
</evidence>
<dbReference type="Pfam" id="PF00665">
    <property type="entry name" value="rve"/>
    <property type="match status" value="1"/>
</dbReference>
<sequence length="239" mass="26016">MKHGLSAEERAALLRQHLDEGVPLARISSQIGIPLRTLQRWTAGFRAGSSVIALGRRPRSDRGSHSLPPDIVGAIEGLALRRPAPTIAFIHRRIGAVPLDRGIAAPGYSTVRAVVAAIDPGLRTIALEGDAAYRDRFELVYRRTASRANEQWQCDHTELDIEIVDAAGARARPWLTVVLDDYSRAIAGYIVFTGAPTALQTALALHQAVQRKKHPAWPVMGLPDVLYSDHGADFTSTRA</sequence>
<dbReference type="PROSITE" id="PS50994">
    <property type="entry name" value="INTEGRASE"/>
    <property type="match status" value="1"/>
</dbReference>
<gene>
    <name evidence="2" type="ORF">D7003_02520</name>
</gene>
<keyword evidence="3" id="KW-1185">Reference proteome</keyword>